<evidence type="ECO:0000259" key="2">
    <source>
        <dbReference type="PROSITE" id="PS50011"/>
    </source>
</evidence>
<feature type="region of interest" description="Disordered" evidence="1">
    <location>
        <begin position="72"/>
        <end position="92"/>
    </location>
</feature>
<dbReference type="InterPro" id="IPR008271">
    <property type="entry name" value="Ser/Thr_kinase_AS"/>
</dbReference>
<dbReference type="Pfam" id="PF00069">
    <property type="entry name" value="Pkinase"/>
    <property type="match status" value="2"/>
</dbReference>
<evidence type="ECO:0000313" key="3">
    <source>
        <dbReference type="EMBL" id="ABG48658.1"/>
    </source>
</evidence>
<dbReference type="InterPro" id="IPR000719">
    <property type="entry name" value="Prot_kinase_dom"/>
</dbReference>
<dbReference type="Gene3D" id="3.30.200.20">
    <property type="entry name" value="Phosphorylase Kinase, domain 1"/>
    <property type="match status" value="2"/>
</dbReference>
<feature type="domain" description="Protein kinase" evidence="2">
    <location>
        <begin position="124"/>
        <end position="405"/>
    </location>
</feature>
<dbReference type="FunFam" id="1.10.510.10:FF:000870">
    <property type="entry name" value="OSJNBa0016N04.16-like protein"/>
    <property type="match status" value="1"/>
</dbReference>
<dbReference type="Gene3D" id="3.30.70.100">
    <property type="match status" value="1"/>
</dbReference>
<sequence>MMRRMVMKVALEDRSQQRKALKAVSTLHGIDAIAADLRCGTITVVGVVDPVHVVAKLRRLFANAQIVSVGPAKEEKKDGDKKDGADKKKPEPVPPVYYPFPYYPPPRPRYEFTVGFLNSITDNFSEARIIVRGRHGIVYKGVLDNGQYIAVKKLHLMPGLDDEEFKNEFNNLMRVRHQNIIPLVGYCHHTKQVLVEHNGKHVSARVEERYLCSEYLEGGSLDKHLSNEPCALAWYTCYKIIKGICDGLLCLHKGFQEPIWHLELKPTKFLLDKDMMPKIGGFGFSRLFDSIETSSTSEVRGTSVYMPPEYISKRLITSRFNVFSLGVIILQIMAGKESYTKCVDIPPEEFTERVYGFWVNRMPGTVSKHTSNEVKTCIEIALKCVESNRVNRPTINEIIQRMDKIDIVECSSLGDLYKTREFAFEFLEHITNVFSEKNIIGRGACGVIYKGVLDNGEEIAVKKLHQTLSIDDGLFKKEVNNVMRAEHKNIVRLVGYCHHISPIIVEHEGKHVSASVIERVICFEYMQRGSLDDQLSAESCKLDWDRCYKIIKGICEGLHYLHNAVPPIYHGDLKPGNILLDKDMVAKIGDFGLSRVFDTTQTYMTTSGVIKGTPGYMSPEYINEHKISLKSDVFALGVIIIKMMTGKEDYSNYAHTPREEFIEHVCKKWQVRLHATMRSHVFEEVRTCIGIALKCVEDDRTQRPTMAQILNELSNIGIVKRSPVDRVQETMSTQVSEEVRTCIEIVLKCVEDDRTQRPTIAQIVNELSKIGIAKGSSISQISQATSSSPEQTTQGGGHQVNKLTATPLEEKSRSCPGQACKELKLKRKVKLKLRRNVK</sequence>
<accession>Q0Z988</accession>
<dbReference type="PANTHER" id="PTHR45707">
    <property type="entry name" value="C2 CALCIUM/LIPID-BINDING PLANT PHOSPHORIBOSYLTRANSFERASE FAMILY PROTEIN"/>
    <property type="match status" value="1"/>
</dbReference>
<dbReference type="SUPFAM" id="SSF56112">
    <property type="entry name" value="Protein kinase-like (PK-like)"/>
    <property type="match status" value="2"/>
</dbReference>
<evidence type="ECO:0000256" key="1">
    <source>
        <dbReference type="SAM" id="MobiDB-lite"/>
    </source>
</evidence>
<feature type="domain" description="Protein kinase" evidence="2">
    <location>
        <begin position="434"/>
        <end position="718"/>
    </location>
</feature>
<dbReference type="AlphaFoldDB" id="Q0Z988"/>
<dbReference type="PROSITE" id="PS50011">
    <property type="entry name" value="PROTEIN_KINASE_DOM"/>
    <property type="match status" value="2"/>
</dbReference>
<protein>
    <submittedName>
        <fullName evidence="3">Nonfunctional Rpg1</fullName>
    </submittedName>
</protein>
<feature type="compositionally biased region" description="Basic and acidic residues" evidence="1">
    <location>
        <begin position="72"/>
        <end position="91"/>
    </location>
</feature>
<dbReference type="PROSITE" id="PS00108">
    <property type="entry name" value="PROTEIN_KINASE_ST"/>
    <property type="match status" value="1"/>
</dbReference>
<dbReference type="PANTHER" id="PTHR45707:SF56">
    <property type="entry name" value="OS11G0608700 PROTEIN"/>
    <property type="match status" value="1"/>
</dbReference>
<reference evidence="3" key="1">
    <citation type="journal article" date="2008" name="Phytopathology">
        <title>Allele sequencing of the barley stem rust resistance gene Rpg1 identifies regions relevant to disease resistance.</title>
        <authorList>
            <person name="Mirlohi A."/>
            <person name="Brueggeman R."/>
            <person name="Drader T."/>
            <person name="Nirmala J."/>
            <person name="Steffenson B.J."/>
            <person name="Kleinhofs A."/>
        </authorList>
    </citation>
    <scope>NUCLEOTIDE SEQUENCE</scope>
</reference>
<dbReference type="SMART" id="SM00220">
    <property type="entry name" value="S_TKc"/>
    <property type="match status" value="2"/>
</dbReference>
<dbReference type="FunFam" id="3.30.200.20:FF:000465">
    <property type="entry name" value="Cysteine-rich receptor-like protein kinase 6"/>
    <property type="match status" value="1"/>
</dbReference>
<gene>
    <name evidence="3" type="primary">Rpg1</name>
</gene>
<dbReference type="GO" id="GO:0005524">
    <property type="term" value="F:ATP binding"/>
    <property type="evidence" value="ECO:0007669"/>
    <property type="project" value="InterPro"/>
</dbReference>
<feature type="region of interest" description="Disordered" evidence="1">
    <location>
        <begin position="781"/>
        <end position="816"/>
    </location>
</feature>
<dbReference type="Gene3D" id="1.10.510.10">
    <property type="entry name" value="Transferase(Phosphotransferase) domain 1"/>
    <property type="match status" value="2"/>
</dbReference>
<dbReference type="InterPro" id="IPR011009">
    <property type="entry name" value="Kinase-like_dom_sf"/>
</dbReference>
<organism evidence="3">
    <name type="scientific">Hordeum vulgare subsp. spontaneum</name>
    <name type="common">Wild barley</name>
    <name type="synonym">Hordeum spontaneum</name>
    <dbReference type="NCBI Taxonomy" id="77009"/>
    <lineage>
        <taxon>Eukaryota</taxon>
        <taxon>Viridiplantae</taxon>
        <taxon>Streptophyta</taxon>
        <taxon>Embryophyta</taxon>
        <taxon>Tracheophyta</taxon>
        <taxon>Spermatophyta</taxon>
        <taxon>Magnoliopsida</taxon>
        <taxon>Liliopsida</taxon>
        <taxon>Poales</taxon>
        <taxon>Poaceae</taxon>
        <taxon>BOP clade</taxon>
        <taxon>Pooideae</taxon>
        <taxon>Triticodae</taxon>
        <taxon>Triticeae</taxon>
        <taxon>Hordeinae</taxon>
        <taxon>Hordeum</taxon>
    </lineage>
</organism>
<dbReference type="EMBL" id="DQ657358">
    <property type="protein sequence ID" value="ABG48658.1"/>
    <property type="molecule type" value="Genomic_DNA"/>
</dbReference>
<dbReference type="GO" id="GO:0004672">
    <property type="term" value="F:protein kinase activity"/>
    <property type="evidence" value="ECO:0007669"/>
    <property type="project" value="InterPro"/>
</dbReference>
<name>Q0Z988_HORVS</name>
<proteinExistence type="predicted"/>